<keyword evidence="8" id="KW-0560">Oxidoreductase</keyword>
<sequence length="271" mass="29664">MIIRSTTKIYFSPTGTTKKVIEAIEEGMGIKHSEVIDLTLPKVRNAAAPIIKTDMVFLGVPVYETGIPKILIPFLKTLKGNGKPIVLVAVYGNISEGTTLNELYSIAQDGNFKVLGAASFIGEHSFSTEETPIAKGRPDNNDLTIAKEFGRNIMCKLQSLVSLHNKTLQLPQGKTPLMAKIVPANSAKFFAKTPIADKNKCSHCGICVRLCPTGAIDKDTLSINSTHCLRCFSCVKGCPKKAREITYRPKLVVSKVLLVKSKVRKEPQLYF</sequence>
<dbReference type="GO" id="GO:0046872">
    <property type="term" value="F:metal ion binding"/>
    <property type="evidence" value="ECO:0007669"/>
    <property type="project" value="UniProtKB-KW"/>
</dbReference>
<reference evidence="8 9" key="1">
    <citation type="submission" date="2016-01" db="EMBL/GenBank/DDBJ databases">
        <title>Genome sequence of Clostridium neopropionicum X4, DSM-3847.</title>
        <authorList>
            <person name="Poehlein A."/>
            <person name="Beck M.H."/>
            <person name="Bengelsdorf F.R."/>
            <person name="Daniel R."/>
            <person name="Duerre P."/>
        </authorList>
    </citation>
    <scope>NUCLEOTIDE SEQUENCE [LARGE SCALE GENOMIC DNA]</scope>
    <source>
        <strain evidence="8 9">DSM-3847</strain>
    </source>
</reference>
<dbReference type="PANTHER" id="PTHR24960:SF80">
    <property type="entry name" value="FERREDOXIN"/>
    <property type="match status" value="1"/>
</dbReference>
<dbReference type="SUPFAM" id="SSF54862">
    <property type="entry name" value="4Fe-4S ferredoxins"/>
    <property type="match status" value="1"/>
</dbReference>
<organism evidence="8 9">
    <name type="scientific">Anaerotignum neopropionicum</name>
    <dbReference type="NCBI Taxonomy" id="36847"/>
    <lineage>
        <taxon>Bacteria</taxon>
        <taxon>Bacillati</taxon>
        <taxon>Bacillota</taxon>
        <taxon>Clostridia</taxon>
        <taxon>Lachnospirales</taxon>
        <taxon>Anaerotignaceae</taxon>
        <taxon>Anaerotignum</taxon>
    </lineage>
</organism>
<dbReference type="PANTHER" id="PTHR24960">
    <property type="entry name" value="PHOTOSYSTEM I IRON-SULFUR CENTER-RELATED"/>
    <property type="match status" value="1"/>
</dbReference>
<evidence type="ECO:0000256" key="2">
    <source>
        <dbReference type="ARBA" id="ARBA00013529"/>
    </source>
</evidence>
<feature type="domain" description="4Fe-4S ferredoxin-type" evidence="7">
    <location>
        <begin position="192"/>
        <end position="221"/>
    </location>
</feature>
<evidence type="ECO:0000256" key="6">
    <source>
        <dbReference type="ARBA" id="ARBA00023014"/>
    </source>
</evidence>
<dbReference type="STRING" id="36847.CLNEO_28500"/>
<comment type="function">
    <text evidence="1">Ferredoxins are iron-sulfur proteins that transfer electrons in a wide variety of metabolic reactions.</text>
</comment>
<dbReference type="EMBL" id="LRVM01000015">
    <property type="protein sequence ID" value="KXL51783.1"/>
    <property type="molecule type" value="Genomic_DNA"/>
</dbReference>
<keyword evidence="9" id="KW-1185">Reference proteome</keyword>
<dbReference type="Proteomes" id="UP000070539">
    <property type="component" value="Unassembled WGS sequence"/>
</dbReference>
<comment type="caution">
    <text evidence="8">The sequence shown here is derived from an EMBL/GenBank/DDBJ whole genome shotgun (WGS) entry which is preliminary data.</text>
</comment>
<dbReference type="PATRIC" id="fig|36847.3.peg.3334"/>
<keyword evidence="6" id="KW-0411">Iron-sulfur</keyword>
<accession>A0A136WB91</accession>
<keyword evidence="3" id="KW-0004">4Fe-4S</keyword>
<dbReference type="InterPro" id="IPR017900">
    <property type="entry name" value="4Fe4S_Fe_S_CS"/>
</dbReference>
<proteinExistence type="predicted"/>
<dbReference type="Pfam" id="PF13237">
    <property type="entry name" value="Fer4_10"/>
    <property type="match status" value="1"/>
</dbReference>
<dbReference type="OrthoDB" id="9813995at2"/>
<dbReference type="GO" id="GO:0051539">
    <property type="term" value="F:4 iron, 4 sulfur cluster binding"/>
    <property type="evidence" value="ECO:0007669"/>
    <property type="project" value="UniProtKB-KW"/>
</dbReference>
<keyword evidence="4" id="KW-0479">Metal-binding</keyword>
<dbReference type="InterPro" id="IPR050157">
    <property type="entry name" value="PSI_iron-sulfur_center"/>
</dbReference>
<evidence type="ECO:0000256" key="3">
    <source>
        <dbReference type="ARBA" id="ARBA00022485"/>
    </source>
</evidence>
<evidence type="ECO:0000256" key="4">
    <source>
        <dbReference type="ARBA" id="ARBA00022723"/>
    </source>
</evidence>
<keyword evidence="5" id="KW-0408">Iron</keyword>
<dbReference type="GO" id="GO:0016491">
    <property type="term" value="F:oxidoreductase activity"/>
    <property type="evidence" value="ECO:0007669"/>
    <property type="project" value="UniProtKB-KW"/>
</dbReference>
<dbReference type="RefSeq" id="WP_066090754.1">
    <property type="nucleotide sequence ID" value="NZ_LRVM01000015.1"/>
</dbReference>
<dbReference type="InterPro" id="IPR047964">
    <property type="entry name" value="EFR1-like"/>
</dbReference>
<evidence type="ECO:0000313" key="9">
    <source>
        <dbReference type="Proteomes" id="UP000070539"/>
    </source>
</evidence>
<evidence type="ECO:0000256" key="1">
    <source>
        <dbReference type="ARBA" id="ARBA00003532"/>
    </source>
</evidence>
<dbReference type="PROSITE" id="PS51379">
    <property type="entry name" value="4FE4S_FER_2"/>
    <property type="match status" value="2"/>
</dbReference>
<dbReference type="PROSITE" id="PS00198">
    <property type="entry name" value="4FE4S_FER_1"/>
    <property type="match status" value="1"/>
</dbReference>
<name>A0A136WB91_9FIRM</name>
<dbReference type="Gene3D" id="3.30.70.20">
    <property type="match status" value="1"/>
</dbReference>
<evidence type="ECO:0000256" key="5">
    <source>
        <dbReference type="ARBA" id="ARBA00023004"/>
    </source>
</evidence>
<dbReference type="InterPro" id="IPR017896">
    <property type="entry name" value="4Fe4S_Fe-S-bd"/>
</dbReference>
<gene>
    <name evidence="8" type="primary">ndhI_6</name>
    <name evidence="8" type="ORF">CLNEO_28500</name>
</gene>
<feature type="domain" description="4Fe-4S ferredoxin-type" evidence="7">
    <location>
        <begin position="222"/>
        <end position="248"/>
    </location>
</feature>
<dbReference type="InterPro" id="IPR029039">
    <property type="entry name" value="Flavoprotein-like_sf"/>
</dbReference>
<protein>
    <recommendedName>
        <fullName evidence="2">Ferredoxin</fullName>
    </recommendedName>
</protein>
<dbReference type="AlphaFoldDB" id="A0A136WB91"/>
<dbReference type="Gene3D" id="3.40.50.360">
    <property type="match status" value="1"/>
</dbReference>
<dbReference type="NCBIfam" id="NF038196">
    <property type="entry name" value="ferrodoxin_EFR1"/>
    <property type="match status" value="1"/>
</dbReference>
<evidence type="ECO:0000313" key="8">
    <source>
        <dbReference type="EMBL" id="KXL51783.1"/>
    </source>
</evidence>
<evidence type="ECO:0000259" key="7">
    <source>
        <dbReference type="PROSITE" id="PS51379"/>
    </source>
</evidence>
<dbReference type="SUPFAM" id="SSF52218">
    <property type="entry name" value="Flavoproteins"/>
    <property type="match status" value="1"/>
</dbReference>